<dbReference type="InterPro" id="IPR002018">
    <property type="entry name" value="CarbesteraseB"/>
</dbReference>
<dbReference type="SUPFAM" id="SSF53474">
    <property type="entry name" value="alpha/beta-Hydrolases"/>
    <property type="match status" value="1"/>
</dbReference>
<dbReference type="InterPro" id="IPR029058">
    <property type="entry name" value="AB_hydrolase_fold"/>
</dbReference>
<evidence type="ECO:0000256" key="1">
    <source>
        <dbReference type="SAM" id="SignalP"/>
    </source>
</evidence>
<dbReference type="Gene3D" id="3.40.50.1820">
    <property type="entry name" value="alpha/beta hydrolase"/>
    <property type="match status" value="1"/>
</dbReference>
<keyword evidence="1" id="KW-0732">Signal</keyword>
<dbReference type="PANTHER" id="PTHR11559">
    <property type="entry name" value="CARBOXYLESTERASE"/>
    <property type="match status" value="1"/>
</dbReference>
<dbReference type="Proteomes" id="UP000654913">
    <property type="component" value="Chromosome 8"/>
</dbReference>
<dbReference type="GeneID" id="64980180"/>
<protein>
    <recommendedName>
        <fullName evidence="2">Carboxylesterase type B domain-containing protein</fullName>
    </recommendedName>
</protein>
<evidence type="ECO:0000259" key="2">
    <source>
        <dbReference type="Pfam" id="PF00135"/>
    </source>
</evidence>
<feature type="domain" description="Carboxylesterase type B" evidence="2">
    <location>
        <begin position="27"/>
        <end position="524"/>
    </location>
</feature>
<reference evidence="3" key="2">
    <citation type="submission" date="2021-02" db="EMBL/GenBank/DDBJ databases">
        <title>Aspergillus puulaauensis MK2 genome sequence.</title>
        <authorList>
            <person name="Futagami T."/>
            <person name="Mori K."/>
            <person name="Kadooka C."/>
            <person name="Tanaka T."/>
        </authorList>
    </citation>
    <scope>NUCLEOTIDE SEQUENCE</scope>
    <source>
        <strain evidence="3">MK2</strain>
    </source>
</reference>
<evidence type="ECO:0000313" key="4">
    <source>
        <dbReference type="Proteomes" id="UP000654913"/>
    </source>
</evidence>
<dbReference type="InterPro" id="IPR050309">
    <property type="entry name" value="Type-B_Carboxylest/Lipase"/>
</dbReference>
<dbReference type="OrthoDB" id="408631at2759"/>
<proteinExistence type="predicted"/>
<dbReference type="KEGG" id="apuu:APUU_80486S"/>
<sequence>MMVPYSWTALALALSASFIPAHAQLYDKVIRTEYGPVKGYSYFNQSTLEENWGVSESNVAAFLSIPFAADTSYTNRWKPPQPREPWNETYIADTWGPGCPTSHATDYSEDCLTVNIWTGADSASDKLPVVVYNQGSDEPSNDPVYYGGGLARKGVVAVTFNRRDDVFGYLAHPELNAESVDRNGHSSSGNYGILDFLELLHWVQRNIEHFGGDPSRVTIVGQSFGSAQVYHAVNSKLFKGLFHAAIAESGVRYPYDTLLAGLADSYVTMPKAIENGINYTAAHNASSIEELRQLSTEEILVGSGDRTTSADYWWVTALSTMYPLIYKPVLDGYVLPEKYIDSLRNGPANDVPFITGNNKDESGAALSTNYSAAEYKTYCTLKYGNLSQEYFTLYPGRNITEASLAWNAAARDTSLASSWAFARDWAKSASSPFYTYYWDHAPPSQDQGAYHASELYYALDTLYASSNDHAWTWYDYHVAEIMSSYWVNFAKTGDPNLGGTYPFENLTHWAPVDGESQTVFHVGQGFGDVPLAKPRQVDLILKYFAQQTPY</sequence>
<evidence type="ECO:0000313" key="3">
    <source>
        <dbReference type="EMBL" id="BCS30183.1"/>
    </source>
</evidence>
<dbReference type="EMBL" id="AP024450">
    <property type="protein sequence ID" value="BCS30183.1"/>
    <property type="molecule type" value="Genomic_DNA"/>
</dbReference>
<accession>A0A7R7Y0F4</accession>
<dbReference type="Pfam" id="PF00135">
    <property type="entry name" value="COesterase"/>
    <property type="match status" value="1"/>
</dbReference>
<feature type="signal peptide" evidence="1">
    <location>
        <begin position="1"/>
        <end position="23"/>
    </location>
</feature>
<organism evidence="3 4">
    <name type="scientific">Aspergillus puulaauensis</name>
    <dbReference type="NCBI Taxonomy" id="1220207"/>
    <lineage>
        <taxon>Eukaryota</taxon>
        <taxon>Fungi</taxon>
        <taxon>Dikarya</taxon>
        <taxon>Ascomycota</taxon>
        <taxon>Pezizomycotina</taxon>
        <taxon>Eurotiomycetes</taxon>
        <taxon>Eurotiomycetidae</taxon>
        <taxon>Eurotiales</taxon>
        <taxon>Aspergillaceae</taxon>
        <taxon>Aspergillus</taxon>
    </lineage>
</organism>
<gene>
    <name evidence="3" type="ORF">APUU_80486S</name>
</gene>
<name>A0A7R7Y0F4_9EURO</name>
<dbReference type="AlphaFoldDB" id="A0A7R7Y0F4"/>
<dbReference type="RefSeq" id="XP_041562369.1">
    <property type="nucleotide sequence ID" value="XM_041696773.1"/>
</dbReference>
<feature type="chain" id="PRO_5031393161" description="Carboxylesterase type B domain-containing protein" evidence="1">
    <location>
        <begin position="24"/>
        <end position="550"/>
    </location>
</feature>
<reference evidence="3" key="1">
    <citation type="submission" date="2021-01" db="EMBL/GenBank/DDBJ databases">
        <authorList>
            <consortium name="Aspergillus puulaauensis MK2 genome sequencing consortium"/>
            <person name="Kazuki M."/>
            <person name="Futagami T."/>
        </authorList>
    </citation>
    <scope>NUCLEOTIDE SEQUENCE</scope>
    <source>
        <strain evidence="3">MK2</strain>
    </source>
</reference>
<keyword evidence="4" id="KW-1185">Reference proteome</keyword>